<dbReference type="Proteomes" id="UP000229529">
    <property type="component" value="Unassembled WGS sequence"/>
</dbReference>
<dbReference type="EMBL" id="NXGS01000125">
    <property type="protein sequence ID" value="PIM96166.1"/>
    <property type="molecule type" value="Genomic_DNA"/>
</dbReference>
<proteinExistence type="predicted"/>
<organism evidence="1 2">
    <name type="scientific">Candidatus Hodgkinia cicadicola</name>
    <dbReference type="NCBI Taxonomy" id="573658"/>
    <lineage>
        <taxon>Bacteria</taxon>
        <taxon>Pseudomonadati</taxon>
        <taxon>Pseudomonadota</taxon>
        <taxon>Alphaproteobacteria</taxon>
        <taxon>Hyphomicrobiales</taxon>
        <taxon>Candidatus Hodgkinia</taxon>
    </lineage>
</organism>
<keyword evidence="2" id="KW-1185">Reference proteome</keyword>
<reference evidence="1" key="1">
    <citation type="submission" date="2017-09" db="EMBL/GenBank/DDBJ databases">
        <authorList>
            <person name="Campbell M.A."/>
            <person name="Lukasik P."/>
            <person name="Simon C."/>
            <person name="McCutcheon J.P."/>
        </authorList>
    </citation>
    <scope>NUCLEOTIDE SEQUENCE [LARGE SCALE GENOMIC DNA]</scope>
    <source>
        <strain evidence="1">ALECUR</strain>
    </source>
</reference>
<evidence type="ECO:0000313" key="1">
    <source>
        <dbReference type="EMBL" id="PIM96166.1"/>
    </source>
</evidence>
<keyword evidence="1" id="KW-0648">Protein biosynthesis</keyword>
<accession>A0ABX4MHX3</accession>
<gene>
    <name evidence="1" type="primary">tsf</name>
    <name evidence="1" type="ORF">alecur_191</name>
</gene>
<protein>
    <submittedName>
        <fullName evidence="1">Elongation factor EF-Ts</fullName>
    </submittedName>
</protein>
<comment type="caution">
    <text evidence="1">The sequence shown here is derived from an EMBL/GenBank/DDBJ whole genome shotgun (WGS) entry which is preliminary data.</text>
</comment>
<name>A0ABX4MHX3_9HYPH</name>
<keyword evidence="1" id="KW-0251">Elongation factor</keyword>
<sequence length="226" mass="26406">MIDKNSIKLIMSLRKQTGLSISLCKEIISNCNENDKRTKDIAEIKIDKSSKVVVNNNNFISWISTRFGIYVFKLSSESGIYNNRNIWKLRNKMNEIIQNHQLNYERILNIKVSDDLVILSCISFKYSSNVLGLYFHEKLNEFICRKFAITIISSYSYNKRKIIPLARMLSMQCLSYYVINRNVVDIKGIMNMISIYNNKKTVGNIINEFLNLNKCFINIQRVFIIA</sequence>
<evidence type="ECO:0000313" key="2">
    <source>
        <dbReference type="Proteomes" id="UP000229529"/>
    </source>
</evidence>
<dbReference type="GO" id="GO:0003746">
    <property type="term" value="F:translation elongation factor activity"/>
    <property type="evidence" value="ECO:0007669"/>
    <property type="project" value="UniProtKB-KW"/>
</dbReference>